<accession>A0ABM0VYR9</accession>
<dbReference type="Proteomes" id="UP000694864">
    <property type="component" value="Chromosome 2"/>
</dbReference>
<proteinExistence type="predicted"/>
<dbReference type="PANTHER" id="PTHR34046:SF21">
    <property type="entry name" value="(RAPE) HYPOTHETICAL PROTEIN"/>
    <property type="match status" value="1"/>
</dbReference>
<reference evidence="3" key="2">
    <citation type="submission" date="2025-08" db="UniProtKB">
        <authorList>
            <consortium name="RefSeq"/>
        </authorList>
    </citation>
    <scope>IDENTIFICATION</scope>
    <source>
        <tissue evidence="3">Leaf</tissue>
    </source>
</reference>
<dbReference type="RefSeq" id="XP_010463211.1">
    <property type="nucleotide sequence ID" value="XM_010464909.2"/>
</dbReference>
<evidence type="ECO:0000313" key="2">
    <source>
        <dbReference type="Proteomes" id="UP000694864"/>
    </source>
</evidence>
<organism evidence="2 3">
    <name type="scientific">Camelina sativa</name>
    <name type="common">False flax</name>
    <name type="synonym">Myagrum sativum</name>
    <dbReference type="NCBI Taxonomy" id="90675"/>
    <lineage>
        <taxon>Eukaryota</taxon>
        <taxon>Viridiplantae</taxon>
        <taxon>Streptophyta</taxon>
        <taxon>Embryophyta</taxon>
        <taxon>Tracheophyta</taxon>
        <taxon>Spermatophyta</taxon>
        <taxon>Magnoliopsida</taxon>
        <taxon>eudicotyledons</taxon>
        <taxon>Gunneridae</taxon>
        <taxon>Pentapetalae</taxon>
        <taxon>rosids</taxon>
        <taxon>malvids</taxon>
        <taxon>Brassicales</taxon>
        <taxon>Brassicaceae</taxon>
        <taxon>Camelineae</taxon>
        <taxon>Camelina</taxon>
    </lineage>
</organism>
<dbReference type="GeneID" id="104743872"/>
<evidence type="ECO:0000313" key="3">
    <source>
        <dbReference type="RefSeq" id="XP_010463211.1"/>
    </source>
</evidence>
<sequence>MECRKHNHHGSKGVCPTCLRDKLSRLPNTTSYYIVHRSDDRSTSSTTVSSSPSSPAVKDHHRRAGSMSMSFAVREALSGNLIEALGGGGLKKSRSMAHVPRDYNNNTVRDSTTKKKTIKEKLKSTTVKKTGFWTKLLHLKGKGVAASAATDVVGGLVSSRQRVY</sequence>
<name>A0ABM0VYR9_CAMSA</name>
<gene>
    <name evidence="3" type="primary">LOC104743872</name>
</gene>
<keyword evidence="2" id="KW-1185">Reference proteome</keyword>
<feature type="region of interest" description="Disordered" evidence="1">
    <location>
        <begin position="37"/>
        <end position="63"/>
    </location>
</feature>
<dbReference type="PANTHER" id="PTHR34046">
    <property type="entry name" value="OS06G0218800 PROTEIN"/>
    <property type="match status" value="1"/>
</dbReference>
<reference evidence="2" key="1">
    <citation type="journal article" date="2014" name="Nat. Commun.">
        <title>The emerging biofuel crop Camelina sativa retains a highly undifferentiated hexaploid genome structure.</title>
        <authorList>
            <person name="Kagale S."/>
            <person name="Koh C."/>
            <person name="Nixon J."/>
            <person name="Bollina V."/>
            <person name="Clarke W.E."/>
            <person name="Tuteja R."/>
            <person name="Spillane C."/>
            <person name="Robinson S.J."/>
            <person name="Links M.G."/>
            <person name="Clarke C."/>
            <person name="Higgins E.E."/>
            <person name="Huebert T."/>
            <person name="Sharpe A.G."/>
            <person name="Parkin I.A."/>
        </authorList>
    </citation>
    <scope>NUCLEOTIDE SEQUENCE [LARGE SCALE GENOMIC DNA]</scope>
    <source>
        <strain evidence="2">cv. DH55</strain>
    </source>
</reference>
<evidence type="ECO:0000256" key="1">
    <source>
        <dbReference type="SAM" id="MobiDB-lite"/>
    </source>
</evidence>
<protein>
    <submittedName>
        <fullName evidence="3">Uncharacterized protein LOC104743872</fullName>
    </submittedName>
</protein>
<feature type="compositionally biased region" description="Low complexity" evidence="1">
    <location>
        <begin position="43"/>
        <end position="55"/>
    </location>
</feature>